<dbReference type="EMBL" id="SSXL01000014">
    <property type="protein sequence ID" value="TII02406.1"/>
    <property type="molecule type" value="Genomic_DNA"/>
</dbReference>
<protein>
    <submittedName>
        <fullName evidence="1">Uncharacterized protein</fullName>
    </submittedName>
</protein>
<dbReference type="Proteomes" id="UP000309259">
    <property type="component" value="Unassembled WGS sequence"/>
</dbReference>
<reference evidence="1 2" key="1">
    <citation type="submission" date="2019-04" db="EMBL/GenBank/DDBJ databases">
        <title>Genome analysis of Streptococcus suis strain WUSS327.</title>
        <authorList>
            <person name="Chen H."/>
            <person name="Gao X."/>
            <person name="Wu Z."/>
        </authorList>
    </citation>
    <scope>NUCLEOTIDE SEQUENCE [LARGE SCALE GENOMIC DNA]</scope>
    <source>
        <strain evidence="1 2">WUSS327</strain>
    </source>
</reference>
<organism evidence="1 2">
    <name type="scientific">Streptococcus suis</name>
    <dbReference type="NCBI Taxonomy" id="1307"/>
    <lineage>
        <taxon>Bacteria</taxon>
        <taxon>Bacillati</taxon>
        <taxon>Bacillota</taxon>
        <taxon>Bacilli</taxon>
        <taxon>Lactobacillales</taxon>
        <taxon>Streptococcaceae</taxon>
        <taxon>Streptococcus</taxon>
    </lineage>
</organism>
<evidence type="ECO:0000313" key="1">
    <source>
        <dbReference type="EMBL" id="TII02406.1"/>
    </source>
</evidence>
<accession>A0A4T2GSN7</accession>
<name>A0A4T2GSN7_STRSU</name>
<comment type="caution">
    <text evidence="1">The sequence shown here is derived from an EMBL/GenBank/DDBJ whole genome shotgun (WGS) entry which is preliminary data.</text>
</comment>
<evidence type="ECO:0000313" key="2">
    <source>
        <dbReference type="Proteomes" id="UP000309259"/>
    </source>
</evidence>
<gene>
    <name evidence="1" type="ORF">FAJ35_05065</name>
</gene>
<proteinExistence type="predicted"/>
<dbReference type="AlphaFoldDB" id="A0A4T2GSN7"/>
<dbReference type="RefSeq" id="WP_136647901.1">
    <property type="nucleotide sequence ID" value="NZ_JAIMDZ010000014.1"/>
</dbReference>
<sequence>MSRKIYIARFHSHTAIYSLLFSTNRDAFECTIGVFSSLAQTTEAIQQFVTFSDINRLIEANDLVTITKIEDYMITTIAEKQEEGEHNEDGSVKNCYVESITIEGYKLNEPSF</sequence>